<reference evidence="3 4" key="1">
    <citation type="submission" date="2023-11" db="EMBL/GenBank/DDBJ databases">
        <title>Dfirmibasis_genome.</title>
        <authorList>
            <person name="Edelbroek B."/>
            <person name="Kjellin J."/>
            <person name="Jerlstrom-Hultqvist J."/>
            <person name="Soderbom F."/>
        </authorList>
    </citation>
    <scope>NUCLEOTIDE SEQUENCE [LARGE SCALE GENOMIC DNA]</scope>
    <source>
        <strain evidence="3 4">TNS-C-14</strain>
    </source>
</reference>
<accession>A0AAN7U3A7</accession>
<comment type="caution">
    <text evidence="3">The sequence shown here is derived from an EMBL/GenBank/DDBJ whole genome shotgun (WGS) entry which is preliminary data.</text>
</comment>
<dbReference type="EMBL" id="JAVFKY010000002">
    <property type="protein sequence ID" value="KAK5580808.1"/>
    <property type="molecule type" value="Genomic_DNA"/>
</dbReference>
<evidence type="ECO:0000313" key="4">
    <source>
        <dbReference type="Proteomes" id="UP001344447"/>
    </source>
</evidence>
<organism evidence="3 4">
    <name type="scientific">Dictyostelium firmibasis</name>
    <dbReference type="NCBI Taxonomy" id="79012"/>
    <lineage>
        <taxon>Eukaryota</taxon>
        <taxon>Amoebozoa</taxon>
        <taxon>Evosea</taxon>
        <taxon>Eumycetozoa</taxon>
        <taxon>Dictyostelia</taxon>
        <taxon>Dictyosteliales</taxon>
        <taxon>Dictyosteliaceae</taxon>
        <taxon>Dictyostelium</taxon>
    </lineage>
</organism>
<protein>
    <submittedName>
        <fullName evidence="3">Uncharacterized protein</fullName>
    </submittedName>
</protein>
<feature type="compositionally biased region" description="Low complexity" evidence="2">
    <location>
        <begin position="9"/>
        <end position="21"/>
    </location>
</feature>
<keyword evidence="4" id="KW-1185">Reference proteome</keyword>
<proteinExistence type="predicted"/>
<feature type="region of interest" description="Disordered" evidence="2">
    <location>
        <begin position="1"/>
        <end position="21"/>
    </location>
</feature>
<name>A0AAN7U3A7_9MYCE</name>
<sequence length="97" mass="11315">MEKIETIVSQPSKQSHPLLSSSLSGDSIFSFSLEDPRFVYALKENKLRELINQKRQIEEDIRTVQDEILRMEIGFPIKHFNDIGKIQSDLKNINLRE</sequence>
<evidence type="ECO:0000256" key="1">
    <source>
        <dbReference type="SAM" id="Coils"/>
    </source>
</evidence>
<gene>
    <name evidence="3" type="ORF">RB653_000832</name>
</gene>
<feature type="coiled-coil region" evidence="1">
    <location>
        <begin position="40"/>
        <end position="67"/>
    </location>
</feature>
<dbReference type="AlphaFoldDB" id="A0AAN7U3A7"/>
<evidence type="ECO:0000256" key="2">
    <source>
        <dbReference type="SAM" id="MobiDB-lite"/>
    </source>
</evidence>
<evidence type="ECO:0000313" key="3">
    <source>
        <dbReference type="EMBL" id="KAK5580808.1"/>
    </source>
</evidence>
<keyword evidence="1" id="KW-0175">Coiled coil</keyword>
<dbReference type="Proteomes" id="UP001344447">
    <property type="component" value="Unassembled WGS sequence"/>
</dbReference>